<keyword evidence="2" id="KW-0805">Transcription regulation</keyword>
<comment type="caution">
    <text evidence="6">The sequence shown here is derived from an EMBL/GenBank/DDBJ whole genome shotgun (WGS) entry which is preliminary data.</text>
</comment>
<sequence length="129" mass="14010">MLALAASRPLADAESVSYEDLGDQTVVDAVVPAYWREVVIPSHTPSGRPIKIGPHVNDLLELIPVLASGEAVSPVHAQTARYFARPDIAFVPIRDAALAHWALVWRTASQTDLIRDFAQIVEEHGPLAL</sequence>
<evidence type="ECO:0000259" key="5">
    <source>
        <dbReference type="Pfam" id="PF03466"/>
    </source>
</evidence>
<name>A0A4R4YW12_9PSEU</name>
<dbReference type="GO" id="GO:0003677">
    <property type="term" value="F:DNA binding"/>
    <property type="evidence" value="ECO:0007669"/>
    <property type="project" value="UniProtKB-KW"/>
</dbReference>
<dbReference type="GO" id="GO:0003700">
    <property type="term" value="F:DNA-binding transcription factor activity"/>
    <property type="evidence" value="ECO:0007669"/>
    <property type="project" value="TreeGrafter"/>
</dbReference>
<evidence type="ECO:0000256" key="1">
    <source>
        <dbReference type="ARBA" id="ARBA00009437"/>
    </source>
</evidence>
<dbReference type="Proteomes" id="UP000294947">
    <property type="component" value="Unassembled WGS sequence"/>
</dbReference>
<dbReference type="PANTHER" id="PTHR30346:SF0">
    <property type="entry name" value="HCA OPERON TRANSCRIPTIONAL ACTIVATOR HCAR"/>
    <property type="match status" value="1"/>
</dbReference>
<keyword evidence="4" id="KW-0804">Transcription</keyword>
<reference evidence="6 7" key="1">
    <citation type="submission" date="2019-03" db="EMBL/GenBank/DDBJ databases">
        <title>Draft genome sequences of novel Actinobacteria.</title>
        <authorList>
            <person name="Sahin N."/>
            <person name="Ay H."/>
            <person name="Saygin H."/>
        </authorList>
    </citation>
    <scope>NUCLEOTIDE SEQUENCE [LARGE SCALE GENOMIC DNA]</scope>
    <source>
        <strain evidence="6 7">7K502</strain>
    </source>
</reference>
<dbReference type="SUPFAM" id="SSF53850">
    <property type="entry name" value="Periplasmic binding protein-like II"/>
    <property type="match status" value="1"/>
</dbReference>
<evidence type="ECO:0000256" key="2">
    <source>
        <dbReference type="ARBA" id="ARBA00023015"/>
    </source>
</evidence>
<evidence type="ECO:0000313" key="6">
    <source>
        <dbReference type="EMBL" id="TDD49628.1"/>
    </source>
</evidence>
<dbReference type="OrthoDB" id="79118at2"/>
<dbReference type="PANTHER" id="PTHR30346">
    <property type="entry name" value="TRANSCRIPTIONAL DUAL REGULATOR HCAR-RELATED"/>
    <property type="match status" value="1"/>
</dbReference>
<accession>A0A4R4YW12</accession>
<dbReference type="EMBL" id="SMKW01000024">
    <property type="protein sequence ID" value="TDD49628.1"/>
    <property type="molecule type" value="Genomic_DNA"/>
</dbReference>
<evidence type="ECO:0000313" key="7">
    <source>
        <dbReference type="Proteomes" id="UP000294947"/>
    </source>
</evidence>
<evidence type="ECO:0000256" key="4">
    <source>
        <dbReference type="ARBA" id="ARBA00023163"/>
    </source>
</evidence>
<dbReference type="Gene3D" id="3.40.190.10">
    <property type="entry name" value="Periplasmic binding protein-like II"/>
    <property type="match status" value="2"/>
</dbReference>
<dbReference type="InterPro" id="IPR005119">
    <property type="entry name" value="LysR_subst-bd"/>
</dbReference>
<evidence type="ECO:0000256" key="3">
    <source>
        <dbReference type="ARBA" id="ARBA00023125"/>
    </source>
</evidence>
<dbReference type="AlphaFoldDB" id="A0A4R4YW12"/>
<protein>
    <recommendedName>
        <fullName evidence="5">LysR substrate-binding domain-containing protein</fullName>
    </recommendedName>
</protein>
<keyword evidence="7" id="KW-1185">Reference proteome</keyword>
<dbReference type="GO" id="GO:0032993">
    <property type="term" value="C:protein-DNA complex"/>
    <property type="evidence" value="ECO:0007669"/>
    <property type="project" value="TreeGrafter"/>
</dbReference>
<dbReference type="Pfam" id="PF03466">
    <property type="entry name" value="LysR_substrate"/>
    <property type="match status" value="1"/>
</dbReference>
<keyword evidence="3" id="KW-0238">DNA-binding</keyword>
<gene>
    <name evidence="6" type="ORF">E1288_19145</name>
</gene>
<organism evidence="6 7">
    <name type="scientific">Saccharopolyspora elongata</name>
    <dbReference type="NCBI Taxonomy" id="2530387"/>
    <lineage>
        <taxon>Bacteria</taxon>
        <taxon>Bacillati</taxon>
        <taxon>Actinomycetota</taxon>
        <taxon>Actinomycetes</taxon>
        <taxon>Pseudonocardiales</taxon>
        <taxon>Pseudonocardiaceae</taxon>
        <taxon>Saccharopolyspora</taxon>
    </lineage>
</organism>
<proteinExistence type="inferred from homology"/>
<comment type="similarity">
    <text evidence="1">Belongs to the LysR transcriptional regulatory family.</text>
</comment>
<feature type="domain" description="LysR substrate-binding" evidence="5">
    <location>
        <begin position="2"/>
        <end position="124"/>
    </location>
</feature>